<gene>
    <name evidence="4" type="ORF">GCM10009801_37270</name>
</gene>
<name>A0ABN2W0P3_9ACTN</name>
<dbReference type="Proteomes" id="UP001500016">
    <property type="component" value="Unassembled WGS sequence"/>
</dbReference>
<sequence>MAPEAPQAALAIQGPTYHQPGRELTDWRFSVPLDHDDPAGERIELYARAVTAAGRDTSTLPWLLYLQGGPGGKAPRPVGKGDWLDRALRDYRVLLLDLRGTGLSTPVTRQTLPLRGDGAAQAAYLTLFRSDSIVRDSEAIRRAFLGEDGQWSLLGQSYGGFVALSYLSFHPEGLREVFMSGGLPGLGVGIDDAWRAAYRRNIRGNEEFYARYPQDVATARRIGAMLRKQSVALPDGGELTLEAFQSLGRVFGGSTGADTLHYLLEEAIVGTGGGEPVLSDTFLSMAAEIVSFKHMPLFPLLVEPSLDQSERTAWSAQRIRAEFPEFDAGAALDDPDAPLPFTGEMAYPWMFETDPALRPLREAAEALHAHEPWSPLYDRERLARNTVPTVAAVYFDDFFVDTEQGLSTVPHVPNLRTWVTSEYVHDGMRVSGGAVLDHLIRMVREGVA</sequence>
<evidence type="ECO:0000256" key="1">
    <source>
        <dbReference type="ARBA" id="ARBA00010088"/>
    </source>
</evidence>
<dbReference type="InterPro" id="IPR029058">
    <property type="entry name" value="AB_hydrolase_fold"/>
</dbReference>
<dbReference type="PANTHER" id="PTHR43248:SF2">
    <property type="entry name" value="PROLYL AMINOPEPTIDASE"/>
    <property type="match status" value="1"/>
</dbReference>
<accession>A0ABN2W0P3</accession>
<comment type="similarity">
    <text evidence="1">Belongs to the peptidase S33 family.</text>
</comment>
<dbReference type="Gene3D" id="3.40.50.1820">
    <property type="entry name" value="alpha/beta hydrolase"/>
    <property type="match status" value="1"/>
</dbReference>
<keyword evidence="2 4" id="KW-0378">Hydrolase</keyword>
<keyword evidence="5" id="KW-1185">Reference proteome</keyword>
<feature type="domain" description="AB hydrolase-1" evidence="3">
    <location>
        <begin position="61"/>
        <end position="218"/>
    </location>
</feature>
<evidence type="ECO:0000313" key="5">
    <source>
        <dbReference type="Proteomes" id="UP001500016"/>
    </source>
</evidence>
<dbReference type="InterPro" id="IPR051601">
    <property type="entry name" value="Serine_prot/Carboxylest_S33"/>
</dbReference>
<dbReference type="RefSeq" id="WP_344529507.1">
    <property type="nucleotide sequence ID" value="NZ_BAAAPE010000009.1"/>
</dbReference>
<comment type="caution">
    <text evidence="4">The sequence shown here is derived from an EMBL/GenBank/DDBJ whole genome shotgun (WGS) entry which is preliminary data.</text>
</comment>
<dbReference type="SUPFAM" id="SSF53474">
    <property type="entry name" value="alpha/beta-Hydrolases"/>
    <property type="match status" value="2"/>
</dbReference>
<dbReference type="PRINTS" id="PR00793">
    <property type="entry name" value="PROAMNOPTASE"/>
</dbReference>
<dbReference type="InterPro" id="IPR000073">
    <property type="entry name" value="AB_hydrolase_1"/>
</dbReference>
<proteinExistence type="inferred from homology"/>
<dbReference type="EMBL" id="BAAAPE010000009">
    <property type="protein sequence ID" value="GAA2079590.1"/>
    <property type="molecule type" value="Genomic_DNA"/>
</dbReference>
<reference evidence="4 5" key="1">
    <citation type="journal article" date="2019" name="Int. J. Syst. Evol. Microbiol.">
        <title>The Global Catalogue of Microorganisms (GCM) 10K type strain sequencing project: providing services to taxonomists for standard genome sequencing and annotation.</title>
        <authorList>
            <consortium name="The Broad Institute Genomics Platform"/>
            <consortium name="The Broad Institute Genome Sequencing Center for Infectious Disease"/>
            <person name="Wu L."/>
            <person name="Ma J."/>
        </authorList>
    </citation>
    <scope>NUCLEOTIDE SEQUENCE [LARGE SCALE GENOMIC DNA]</scope>
    <source>
        <strain evidence="4 5">JCM 15478</strain>
    </source>
</reference>
<organism evidence="4 5">
    <name type="scientific">Streptomyces albiaxialis</name>
    <dbReference type="NCBI Taxonomy" id="329523"/>
    <lineage>
        <taxon>Bacteria</taxon>
        <taxon>Bacillati</taxon>
        <taxon>Actinomycetota</taxon>
        <taxon>Actinomycetes</taxon>
        <taxon>Kitasatosporales</taxon>
        <taxon>Streptomycetaceae</taxon>
        <taxon>Streptomyces</taxon>
    </lineage>
</organism>
<evidence type="ECO:0000256" key="2">
    <source>
        <dbReference type="ARBA" id="ARBA00022801"/>
    </source>
</evidence>
<dbReference type="InterPro" id="IPR002410">
    <property type="entry name" value="Peptidase_S33"/>
</dbReference>
<protein>
    <submittedName>
        <fullName evidence="4">Alpha/beta fold hydrolase</fullName>
    </submittedName>
</protein>
<evidence type="ECO:0000259" key="3">
    <source>
        <dbReference type="Pfam" id="PF00561"/>
    </source>
</evidence>
<dbReference type="GO" id="GO:0016787">
    <property type="term" value="F:hydrolase activity"/>
    <property type="evidence" value="ECO:0007669"/>
    <property type="project" value="UniProtKB-KW"/>
</dbReference>
<evidence type="ECO:0000313" key="4">
    <source>
        <dbReference type="EMBL" id="GAA2079590.1"/>
    </source>
</evidence>
<dbReference type="PANTHER" id="PTHR43248">
    <property type="entry name" value="2-SUCCINYL-6-HYDROXY-2,4-CYCLOHEXADIENE-1-CARBOXYLATE SYNTHASE"/>
    <property type="match status" value="1"/>
</dbReference>
<dbReference type="Pfam" id="PF00561">
    <property type="entry name" value="Abhydrolase_1"/>
    <property type="match status" value="1"/>
</dbReference>